<keyword evidence="1" id="KW-0175">Coiled coil</keyword>
<sequence>MLLKIQQLLTANTAQLKEMTEALRTANSEIRALKKQNTQLKAQVVAMDTRMIVAHNMNTRSWSSAQSVNTIIAMPADKLTALCTFYGLSVADLPPQNKNIEEEGDAVTKELSNRLLTHLGVF</sequence>
<protein>
    <submittedName>
        <fullName evidence="2">Uncharacterized protein</fullName>
    </submittedName>
</protein>
<proteinExistence type="predicted"/>
<evidence type="ECO:0000313" key="2">
    <source>
        <dbReference type="EMBL" id="GIQ82309.1"/>
    </source>
</evidence>
<evidence type="ECO:0000256" key="1">
    <source>
        <dbReference type="SAM" id="Coils"/>
    </source>
</evidence>
<gene>
    <name evidence="2" type="ORF">KIPB_003422</name>
</gene>
<comment type="caution">
    <text evidence="2">The sequence shown here is derived from an EMBL/GenBank/DDBJ whole genome shotgun (WGS) entry which is preliminary data.</text>
</comment>
<feature type="coiled-coil region" evidence="1">
    <location>
        <begin position="16"/>
        <end position="50"/>
    </location>
</feature>
<dbReference type="EMBL" id="BDIP01000653">
    <property type="protein sequence ID" value="GIQ82309.1"/>
    <property type="molecule type" value="Genomic_DNA"/>
</dbReference>
<dbReference type="AlphaFoldDB" id="A0A9K3CVE5"/>
<keyword evidence="3" id="KW-1185">Reference proteome</keyword>
<evidence type="ECO:0000313" key="3">
    <source>
        <dbReference type="Proteomes" id="UP000265618"/>
    </source>
</evidence>
<accession>A0A9K3CVE5</accession>
<name>A0A9K3CVE5_9EUKA</name>
<dbReference type="Proteomes" id="UP000265618">
    <property type="component" value="Unassembled WGS sequence"/>
</dbReference>
<reference evidence="2 3" key="1">
    <citation type="journal article" date="2018" name="PLoS ONE">
        <title>The draft genome of Kipferlia bialata reveals reductive genome evolution in fornicate parasites.</title>
        <authorList>
            <person name="Tanifuji G."/>
            <person name="Takabayashi S."/>
            <person name="Kume K."/>
            <person name="Takagi M."/>
            <person name="Nakayama T."/>
            <person name="Kamikawa R."/>
            <person name="Inagaki Y."/>
            <person name="Hashimoto T."/>
        </authorList>
    </citation>
    <scope>NUCLEOTIDE SEQUENCE [LARGE SCALE GENOMIC DNA]</scope>
    <source>
        <strain evidence="2">NY0173</strain>
    </source>
</reference>
<organism evidence="2 3">
    <name type="scientific">Kipferlia bialata</name>
    <dbReference type="NCBI Taxonomy" id="797122"/>
    <lineage>
        <taxon>Eukaryota</taxon>
        <taxon>Metamonada</taxon>
        <taxon>Carpediemonas-like organisms</taxon>
        <taxon>Kipferlia</taxon>
    </lineage>
</organism>